<dbReference type="InterPro" id="IPR036875">
    <property type="entry name" value="Znf_CCHC_sf"/>
</dbReference>
<feature type="region of interest" description="Disordered" evidence="2">
    <location>
        <begin position="14"/>
        <end position="49"/>
    </location>
</feature>
<dbReference type="Gene3D" id="4.10.60.10">
    <property type="entry name" value="Zinc finger, CCHC-type"/>
    <property type="match status" value="1"/>
</dbReference>
<gene>
    <name evidence="4" type="ORF">PIB30_114316</name>
</gene>
<keyword evidence="1" id="KW-0863">Zinc-finger</keyword>
<dbReference type="PROSITE" id="PS50158">
    <property type="entry name" value="ZF_CCHC"/>
    <property type="match status" value="1"/>
</dbReference>
<evidence type="ECO:0000259" key="3">
    <source>
        <dbReference type="PROSITE" id="PS50158"/>
    </source>
</evidence>
<comment type="caution">
    <text evidence="4">The sequence shown here is derived from an EMBL/GenBank/DDBJ whole genome shotgun (WGS) entry which is preliminary data.</text>
</comment>
<dbReference type="SMART" id="SM00343">
    <property type="entry name" value="ZnF_C2HC"/>
    <property type="match status" value="1"/>
</dbReference>
<feature type="non-terminal residue" evidence="4">
    <location>
        <position position="123"/>
    </location>
</feature>
<keyword evidence="1" id="KW-0479">Metal-binding</keyword>
<evidence type="ECO:0000256" key="1">
    <source>
        <dbReference type="PROSITE-ProRule" id="PRU00047"/>
    </source>
</evidence>
<accession>A0ABU6W3A0</accession>
<keyword evidence="1" id="KW-0862">Zinc</keyword>
<evidence type="ECO:0000313" key="4">
    <source>
        <dbReference type="EMBL" id="MED6179135.1"/>
    </source>
</evidence>
<dbReference type="SUPFAM" id="SSF57756">
    <property type="entry name" value="Retrovirus zinc finger-like domains"/>
    <property type="match status" value="1"/>
</dbReference>
<dbReference type="InterPro" id="IPR001878">
    <property type="entry name" value="Znf_CCHC"/>
</dbReference>
<protein>
    <recommendedName>
        <fullName evidence="3">CCHC-type domain-containing protein</fullName>
    </recommendedName>
</protein>
<reference evidence="4 5" key="1">
    <citation type="journal article" date="2023" name="Plants (Basel)">
        <title>Bridging the Gap: Combining Genomics and Transcriptomics Approaches to Understand Stylosanthes scabra, an Orphan Legume from the Brazilian Caatinga.</title>
        <authorList>
            <person name="Ferreira-Neto J.R.C."/>
            <person name="da Silva M.D."/>
            <person name="Binneck E."/>
            <person name="de Melo N.F."/>
            <person name="da Silva R.H."/>
            <person name="de Melo A.L.T.M."/>
            <person name="Pandolfi V."/>
            <person name="Bustamante F.O."/>
            <person name="Brasileiro-Vidal A.C."/>
            <person name="Benko-Iseppon A.M."/>
        </authorList>
    </citation>
    <scope>NUCLEOTIDE SEQUENCE [LARGE SCALE GENOMIC DNA]</scope>
    <source>
        <tissue evidence="4">Leaves</tissue>
    </source>
</reference>
<name>A0ABU6W3A0_9FABA</name>
<organism evidence="4 5">
    <name type="scientific">Stylosanthes scabra</name>
    <dbReference type="NCBI Taxonomy" id="79078"/>
    <lineage>
        <taxon>Eukaryota</taxon>
        <taxon>Viridiplantae</taxon>
        <taxon>Streptophyta</taxon>
        <taxon>Embryophyta</taxon>
        <taxon>Tracheophyta</taxon>
        <taxon>Spermatophyta</taxon>
        <taxon>Magnoliopsida</taxon>
        <taxon>eudicotyledons</taxon>
        <taxon>Gunneridae</taxon>
        <taxon>Pentapetalae</taxon>
        <taxon>rosids</taxon>
        <taxon>fabids</taxon>
        <taxon>Fabales</taxon>
        <taxon>Fabaceae</taxon>
        <taxon>Papilionoideae</taxon>
        <taxon>50 kb inversion clade</taxon>
        <taxon>dalbergioids sensu lato</taxon>
        <taxon>Dalbergieae</taxon>
        <taxon>Pterocarpus clade</taxon>
        <taxon>Stylosanthes</taxon>
    </lineage>
</organism>
<feature type="domain" description="CCHC-type" evidence="3">
    <location>
        <begin position="77"/>
        <end position="92"/>
    </location>
</feature>
<evidence type="ECO:0000313" key="5">
    <source>
        <dbReference type="Proteomes" id="UP001341840"/>
    </source>
</evidence>
<sequence length="123" mass="13708">MAEDCTKKWATARANFRNSNKQGFHKGLAPQKPKFKPQHPPCNNNNASHPPRVNVTPCATCGKPHGNRPCLMGTNACFRCGKPGHMARECPQVPSQNLPRQQRQGRIFSLDAFKTPSSNEMIR</sequence>
<proteinExistence type="predicted"/>
<dbReference type="Proteomes" id="UP001341840">
    <property type="component" value="Unassembled WGS sequence"/>
</dbReference>
<dbReference type="Pfam" id="PF00098">
    <property type="entry name" value="zf-CCHC"/>
    <property type="match status" value="1"/>
</dbReference>
<keyword evidence="5" id="KW-1185">Reference proteome</keyword>
<evidence type="ECO:0000256" key="2">
    <source>
        <dbReference type="SAM" id="MobiDB-lite"/>
    </source>
</evidence>
<dbReference type="EMBL" id="JASCZI010161369">
    <property type="protein sequence ID" value="MED6179135.1"/>
    <property type="molecule type" value="Genomic_DNA"/>
</dbReference>